<dbReference type="InterPro" id="IPR009078">
    <property type="entry name" value="Ferritin-like_SF"/>
</dbReference>
<dbReference type="Proteomes" id="UP000294862">
    <property type="component" value="Unassembled WGS sequence"/>
</dbReference>
<evidence type="ECO:0000313" key="3">
    <source>
        <dbReference type="Proteomes" id="UP000294862"/>
    </source>
</evidence>
<evidence type="ECO:0000256" key="1">
    <source>
        <dbReference type="SAM" id="MobiDB-lite"/>
    </source>
</evidence>
<dbReference type="OrthoDB" id="5983475at2"/>
<dbReference type="SUPFAM" id="SSF47240">
    <property type="entry name" value="Ferritin-like"/>
    <property type="match status" value="1"/>
</dbReference>
<name>A0A4R2I2W3_9GAMM</name>
<dbReference type="AlphaFoldDB" id="A0A4R2I2W3"/>
<feature type="region of interest" description="Disordered" evidence="1">
    <location>
        <begin position="171"/>
        <end position="194"/>
    </location>
</feature>
<keyword evidence="3" id="KW-1185">Reference proteome</keyword>
<proteinExistence type="predicted"/>
<evidence type="ECO:0008006" key="4">
    <source>
        <dbReference type="Google" id="ProtNLM"/>
    </source>
</evidence>
<gene>
    <name evidence="2" type="ORF">EV148_10823</name>
</gene>
<accession>A0A4R2I2W3</accession>
<protein>
    <recommendedName>
        <fullName evidence="4">Ferritin-like metal-binding protein YciE</fullName>
    </recommendedName>
</protein>
<organism evidence="2 3">
    <name type="scientific">Dokdonella fugitiva</name>
    <dbReference type="NCBI Taxonomy" id="328517"/>
    <lineage>
        <taxon>Bacteria</taxon>
        <taxon>Pseudomonadati</taxon>
        <taxon>Pseudomonadota</taxon>
        <taxon>Gammaproteobacteria</taxon>
        <taxon>Lysobacterales</taxon>
        <taxon>Rhodanobacteraceae</taxon>
        <taxon>Dokdonella</taxon>
    </lineage>
</organism>
<reference evidence="2 3" key="1">
    <citation type="journal article" date="2015" name="Stand. Genomic Sci.">
        <title>Genomic Encyclopedia of Bacterial and Archaeal Type Strains, Phase III: the genomes of soil and plant-associated and newly described type strains.</title>
        <authorList>
            <person name="Whitman W.B."/>
            <person name="Woyke T."/>
            <person name="Klenk H.P."/>
            <person name="Zhou Y."/>
            <person name="Lilburn T.G."/>
            <person name="Beck B.J."/>
            <person name="De Vos P."/>
            <person name="Vandamme P."/>
            <person name="Eisen J.A."/>
            <person name="Garrity G."/>
            <person name="Hugenholtz P."/>
            <person name="Kyrpides N.C."/>
        </authorList>
    </citation>
    <scope>NUCLEOTIDE SEQUENCE [LARGE SCALE GENOMIC DNA]</scope>
    <source>
        <strain evidence="2 3">A3</strain>
    </source>
</reference>
<dbReference type="EMBL" id="SLWQ01000008">
    <property type="protein sequence ID" value="TCO38187.1"/>
    <property type="molecule type" value="Genomic_DNA"/>
</dbReference>
<sequence>MHRQPIDRAQVRRLLLHALEAERSTIGVYEAAMGVAVDEQVQREWSTQLEETRLHARILCDLLPALGLDPDATSPARDAVPRQGAALVAAIEMAAANGDHAATQLVAAECVALAEARDHLNWQLIGMLAESAPGDLAAEFAPAPDDAEPDSFGLADDSAPASWPQALGLATAPSCPDGRPGAAHRVTLARARPT</sequence>
<dbReference type="RefSeq" id="WP_131999295.1">
    <property type="nucleotide sequence ID" value="NZ_SLWQ01000008.1"/>
</dbReference>
<comment type="caution">
    <text evidence="2">The sequence shown here is derived from an EMBL/GenBank/DDBJ whole genome shotgun (WGS) entry which is preliminary data.</text>
</comment>
<evidence type="ECO:0000313" key="2">
    <source>
        <dbReference type="EMBL" id="TCO38187.1"/>
    </source>
</evidence>